<feature type="transmembrane region" description="Helical" evidence="6">
    <location>
        <begin position="197"/>
        <end position="217"/>
    </location>
</feature>
<feature type="transmembrane region" description="Helical" evidence="6">
    <location>
        <begin position="160"/>
        <end position="185"/>
    </location>
</feature>
<keyword evidence="5 6" id="KW-0472">Membrane</keyword>
<feature type="domain" description="Major facilitator superfamily (MFS) profile" evidence="7">
    <location>
        <begin position="68"/>
        <end position="480"/>
    </location>
</feature>
<feature type="transmembrane region" description="Helical" evidence="6">
    <location>
        <begin position="335"/>
        <end position="355"/>
    </location>
</feature>
<evidence type="ECO:0000256" key="1">
    <source>
        <dbReference type="ARBA" id="ARBA00004141"/>
    </source>
</evidence>
<keyword evidence="9" id="KW-1185">Reference proteome</keyword>
<feature type="transmembrane region" description="Helical" evidence="6">
    <location>
        <begin position="229"/>
        <end position="249"/>
    </location>
</feature>
<dbReference type="PANTHER" id="PTHR43791:SF24">
    <property type="entry name" value="NICOTINIC ACID PLASMA MEMBRANE TRANSPORTER"/>
    <property type="match status" value="1"/>
</dbReference>
<dbReference type="Proteomes" id="UP000191144">
    <property type="component" value="Chromosome D"/>
</dbReference>
<evidence type="ECO:0000256" key="5">
    <source>
        <dbReference type="ARBA" id="ARBA00023136"/>
    </source>
</evidence>
<dbReference type="FunFam" id="1.20.1250.20:FF:000018">
    <property type="entry name" value="MFS transporter permease"/>
    <property type="match status" value="1"/>
</dbReference>
<gene>
    <name evidence="8" type="ORF">LAME_0D11298G</name>
</gene>
<sequence length="507" mass="56543">MRPYSIESNGLPIVYATGSGPVKSLTIISSKDQTCEQFSLEEPQITLENAHIEPKEEKALLSKLDRRFVPMLAFAYFLQSLDKTNIANAYTSGMKEDLNLSPRQYSNAVSVLFSTFLIAQVPAVLLLKKVPPRFYLSVMVFSWSIITLCNGFVKSYESLLALRILLGAFEGGYFPAMILLVSMIYKPQEQAKRVALFFGFAALAGAFGGLIATGLTTVRSAGGLEGWRWLYIIEGIISSTAAIWLFFGLPNDVEEPSFLDEYDQDLMRARAIQRTKYMGSREKFQWLFVLDALSDYKTYTGLIIQFCQNIVLYSFTTFLPAILKLGMGYTSKQAQYLSVPVYILAAAVFLCSAYVSDRYNLRGPVILGFNLVTAVGYVIMLTVERPGIKYFACYLMTFSVYTGPGLNVTWVSNNVAPHYKRATAIGLSQIFGNLAGAIAGQIYVHPPYILGTSFSLGCVVLSSMLTLIQIFVFQRTNERKAAILRGEELDGHKERRGDNSLDFRYCI</sequence>
<feature type="transmembrane region" description="Helical" evidence="6">
    <location>
        <begin position="361"/>
        <end position="383"/>
    </location>
</feature>
<dbReference type="InterPro" id="IPR036259">
    <property type="entry name" value="MFS_trans_sf"/>
</dbReference>
<organism evidence="8 9">
    <name type="scientific">Lachancea meyersii CBS 8951</name>
    <dbReference type="NCBI Taxonomy" id="1266667"/>
    <lineage>
        <taxon>Eukaryota</taxon>
        <taxon>Fungi</taxon>
        <taxon>Dikarya</taxon>
        <taxon>Ascomycota</taxon>
        <taxon>Saccharomycotina</taxon>
        <taxon>Saccharomycetes</taxon>
        <taxon>Saccharomycetales</taxon>
        <taxon>Saccharomycetaceae</taxon>
        <taxon>Lachancea</taxon>
    </lineage>
</organism>
<dbReference type="Gene3D" id="1.20.1250.20">
    <property type="entry name" value="MFS general substrate transporter like domains"/>
    <property type="match status" value="2"/>
</dbReference>
<dbReference type="InterPro" id="IPR011701">
    <property type="entry name" value="MFS"/>
</dbReference>
<feature type="transmembrane region" description="Helical" evidence="6">
    <location>
        <begin position="133"/>
        <end position="153"/>
    </location>
</feature>
<dbReference type="OrthoDB" id="2985014at2759"/>
<feature type="transmembrane region" description="Helical" evidence="6">
    <location>
        <begin position="448"/>
        <end position="473"/>
    </location>
</feature>
<dbReference type="AlphaFoldDB" id="A0A1G4JCC1"/>
<keyword evidence="4 6" id="KW-1133">Transmembrane helix</keyword>
<keyword evidence="3 6" id="KW-0812">Transmembrane</keyword>
<dbReference type="InterPro" id="IPR020846">
    <property type="entry name" value="MFS_dom"/>
</dbReference>
<dbReference type="PANTHER" id="PTHR43791">
    <property type="entry name" value="PERMEASE-RELATED"/>
    <property type="match status" value="1"/>
</dbReference>
<evidence type="ECO:0000256" key="2">
    <source>
        <dbReference type="ARBA" id="ARBA00022448"/>
    </source>
</evidence>
<feature type="transmembrane region" description="Helical" evidence="6">
    <location>
        <begin position="105"/>
        <end position="127"/>
    </location>
</feature>
<evidence type="ECO:0000313" key="8">
    <source>
        <dbReference type="EMBL" id="SCU87740.1"/>
    </source>
</evidence>
<comment type="subcellular location">
    <subcellularLocation>
        <location evidence="1">Membrane</location>
        <topology evidence="1">Multi-pass membrane protein</topology>
    </subcellularLocation>
</comment>
<dbReference type="EMBL" id="LT598482">
    <property type="protein sequence ID" value="SCU87740.1"/>
    <property type="molecule type" value="Genomic_DNA"/>
</dbReference>
<dbReference type="GO" id="GO:0016020">
    <property type="term" value="C:membrane"/>
    <property type="evidence" value="ECO:0007669"/>
    <property type="project" value="UniProtKB-SubCell"/>
</dbReference>
<evidence type="ECO:0000256" key="4">
    <source>
        <dbReference type="ARBA" id="ARBA00022989"/>
    </source>
</evidence>
<proteinExistence type="predicted"/>
<reference evidence="9" key="1">
    <citation type="submission" date="2016-03" db="EMBL/GenBank/DDBJ databases">
        <authorList>
            <person name="Devillers Hugo."/>
        </authorList>
    </citation>
    <scope>NUCLEOTIDE SEQUENCE [LARGE SCALE GENOMIC DNA]</scope>
</reference>
<protein>
    <submittedName>
        <fullName evidence="8">LAME_0D11298g1_1</fullName>
    </submittedName>
</protein>
<dbReference type="CDD" id="cd17327">
    <property type="entry name" value="MFS_FEN2_like"/>
    <property type="match status" value="1"/>
</dbReference>
<name>A0A1G4JCC1_9SACH</name>
<feature type="transmembrane region" description="Helical" evidence="6">
    <location>
        <begin position="390"/>
        <end position="411"/>
    </location>
</feature>
<dbReference type="GO" id="GO:0022857">
    <property type="term" value="F:transmembrane transporter activity"/>
    <property type="evidence" value="ECO:0007669"/>
    <property type="project" value="InterPro"/>
</dbReference>
<evidence type="ECO:0000259" key="7">
    <source>
        <dbReference type="PROSITE" id="PS50850"/>
    </source>
</evidence>
<evidence type="ECO:0000256" key="6">
    <source>
        <dbReference type="SAM" id="Phobius"/>
    </source>
</evidence>
<evidence type="ECO:0000313" key="9">
    <source>
        <dbReference type="Proteomes" id="UP000191144"/>
    </source>
</evidence>
<dbReference type="FunFam" id="1.20.1250.20:FF:000013">
    <property type="entry name" value="MFS general substrate transporter"/>
    <property type="match status" value="1"/>
</dbReference>
<evidence type="ECO:0000256" key="3">
    <source>
        <dbReference type="ARBA" id="ARBA00022692"/>
    </source>
</evidence>
<dbReference type="Pfam" id="PF07690">
    <property type="entry name" value="MFS_1"/>
    <property type="match status" value="1"/>
</dbReference>
<keyword evidence="2" id="KW-0813">Transport</keyword>
<dbReference type="PROSITE" id="PS50850">
    <property type="entry name" value="MFS"/>
    <property type="match status" value="1"/>
</dbReference>
<dbReference type="SUPFAM" id="SSF103473">
    <property type="entry name" value="MFS general substrate transporter"/>
    <property type="match status" value="1"/>
</dbReference>
<feature type="transmembrane region" description="Helical" evidence="6">
    <location>
        <begin position="302"/>
        <end position="323"/>
    </location>
</feature>
<accession>A0A1G4JCC1</accession>